<evidence type="ECO:0000256" key="3">
    <source>
        <dbReference type="ARBA" id="ARBA00012954"/>
    </source>
</evidence>
<feature type="binding site" evidence="10">
    <location>
        <position position="260"/>
    </location>
    <ligand>
        <name>substrate</name>
    </ligand>
</feature>
<dbReference type="SUPFAM" id="SSF48179">
    <property type="entry name" value="6-phosphogluconate dehydrogenase C-terminal domain-like"/>
    <property type="match status" value="1"/>
</dbReference>
<dbReference type="UniPathway" id="UPA00038">
    <property type="reaction ID" value="UER00491"/>
</dbReference>
<dbReference type="InterPro" id="IPR001732">
    <property type="entry name" value="UDP-Glc/GDP-Man_DH_N"/>
</dbReference>
<evidence type="ECO:0000256" key="5">
    <source>
        <dbReference type="ARBA" id="ARBA00023002"/>
    </source>
</evidence>
<feature type="binding site" evidence="11">
    <location>
        <position position="266"/>
    </location>
    <ligand>
        <name>NAD(+)</name>
        <dbReference type="ChEBI" id="CHEBI:57540"/>
    </ligand>
</feature>
<dbReference type="InterPro" id="IPR014026">
    <property type="entry name" value="UDP-Glc/GDP-Man_DH_dimer"/>
</dbReference>
<dbReference type="SUPFAM" id="SSF52413">
    <property type="entry name" value="UDP-glucose/GDP-mannose dehydrogenase C-terminal domain"/>
    <property type="match status" value="1"/>
</dbReference>
<feature type="binding site" evidence="11">
    <location>
        <position position="35"/>
    </location>
    <ligand>
        <name>NAD(+)</name>
        <dbReference type="ChEBI" id="CHEBI:57540"/>
    </ligand>
</feature>
<evidence type="ECO:0000313" key="13">
    <source>
        <dbReference type="EMBL" id="VFJ63297.1"/>
    </source>
</evidence>
<dbReference type="NCBIfam" id="TIGR03026">
    <property type="entry name" value="NDP-sugDHase"/>
    <property type="match status" value="1"/>
</dbReference>
<dbReference type="InterPro" id="IPR008927">
    <property type="entry name" value="6-PGluconate_DH-like_C_sf"/>
</dbReference>
<feature type="binding site" evidence="11">
    <location>
        <position position="30"/>
    </location>
    <ligand>
        <name>NAD(+)</name>
        <dbReference type="ChEBI" id="CHEBI:57540"/>
    </ligand>
</feature>
<evidence type="ECO:0000256" key="6">
    <source>
        <dbReference type="ARBA" id="ARBA00023027"/>
    </source>
</evidence>
<feature type="binding site" evidence="11">
    <location>
        <position position="86"/>
    </location>
    <ligand>
        <name>NAD(+)</name>
        <dbReference type="ChEBI" id="CHEBI:57540"/>
    </ligand>
</feature>
<dbReference type="InterPro" id="IPR017476">
    <property type="entry name" value="UDP-Glc/GDP-Man"/>
</dbReference>
<dbReference type="InterPro" id="IPR028357">
    <property type="entry name" value="UDPglc_DH_bac"/>
</dbReference>
<dbReference type="InterPro" id="IPR036291">
    <property type="entry name" value="NAD(P)-bd_dom_sf"/>
</dbReference>
<dbReference type="AlphaFoldDB" id="A0A450T9B7"/>
<evidence type="ECO:0000256" key="1">
    <source>
        <dbReference type="ARBA" id="ARBA00004701"/>
    </source>
</evidence>
<keyword evidence="6 8" id="KW-0520">NAD</keyword>
<dbReference type="PANTHER" id="PTHR43750:SF3">
    <property type="entry name" value="UDP-GLUCOSE 6-DEHYDROGENASE TUAD"/>
    <property type="match status" value="1"/>
</dbReference>
<dbReference type="PIRSF" id="PIRSF000124">
    <property type="entry name" value="UDPglc_GDPman_dh"/>
    <property type="match status" value="1"/>
</dbReference>
<dbReference type="PIRSF" id="PIRSF500134">
    <property type="entry name" value="UDPglc_DH_bac"/>
    <property type="match status" value="1"/>
</dbReference>
<dbReference type="PANTHER" id="PTHR43750">
    <property type="entry name" value="UDP-GLUCOSE 6-DEHYDROGENASE TUAD"/>
    <property type="match status" value="1"/>
</dbReference>
<dbReference type="GO" id="GO:0003979">
    <property type="term" value="F:UDP-glucose 6-dehydrogenase activity"/>
    <property type="evidence" value="ECO:0007669"/>
    <property type="project" value="UniProtKB-EC"/>
</dbReference>
<dbReference type="Gene3D" id="3.40.50.720">
    <property type="entry name" value="NAD(P)-binding Rossmann-like Domain"/>
    <property type="match status" value="2"/>
</dbReference>
<keyword evidence="5 8" id="KW-0560">Oxidoreductase</keyword>
<dbReference type="InterPro" id="IPR014027">
    <property type="entry name" value="UDP-Glc/GDP-Man_DH_C"/>
</dbReference>
<dbReference type="Pfam" id="PF03720">
    <property type="entry name" value="UDPG_MGDP_dh_C"/>
    <property type="match status" value="1"/>
</dbReference>
<feature type="domain" description="UDP-glucose/GDP-mannose dehydrogenase C-terminal" evidence="12">
    <location>
        <begin position="317"/>
        <end position="419"/>
    </location>
</feature>
<comment type="catalytic activity">
    <reaction evidence="7 8">
        <text>UDP-alpha-D-glucose + 2 NAD(+) + H2O = UDP-alpha-D-glucuronate + 2 NADH + 3 H(+)</text>
        <dbReference type="Rhea" id="RHEA:23596"/>
        <dbReference type="ChEBI" id="CHEBI:15377"/>
        <dbReference type="ChEBI" id="CHEBI:15378"/>
        <dbReference type="ChEBI" id="CHEBI:57540"/>
        <dbReference type="ChEBI" id="CHEBI:57945"/>
        <dbReference type="ChEBI" id="CHEBI:58052"/>
        <dbReference type="ChEBI" id="CHEBI:58885"/>
        <dbReference type="EC" id="1.1.1.22"/>
    </reaction>
</comment>
<comment type="similarity">
    <text evidence="2 8">Belongs to the UDP-glucose/GDP-mannose dehydrogenase family.</text>
</comment>
<feature type="active site" description="Nucleophile" evidence="9">
    <location>
        <position position="263"/>
    </location>
</feature>
<feature type="binding site" evidence="10">
    <location>
        <position position="324"/>
    </location>
    <ligand>
        <name>substrate</name>
    </ligand>
</feature>
<dbReference type="Pfam" id="PF03721">
    <property type="entry name" value="UDPG_MGDP_dh_N"/>
    <property type="match status" value="1"/>
</dbReference>
<reference evidence="13" key="1">
    <citation type="submission" date="2019-02" db="EMBL/GenBank/DDBJ databases">
        <authorList>
            <person name="Gruber-Vodicka R. H."/>
            <person name="Seah K. B. B."/>
        </authorList>
    </citation>
    <scope>NUCLEOTIDE SEQUENCE</scope>
    <source>
        <strain evidence="13">BECK_BZ15</strain>
    </source>
</reference>
<feature type="binding site" evidence="10">
    <location>
        <begin position="252"/>
        <end position="256"/>
    </location>
    <ligand>
        <name>substrate</name>
    </ligand>
</feature>
<evidence type="ECO:0000256" key="7">
    <source>
        <dbReference type="ARBA" id="ARBA00047473"/>
    </source>
</evidence>
<dbReference type="Pfam" id="PF00984">
    <property type="entry name" value="UDPG_MGDP_dh"/>
    <property type="match status" value="1"/>
</dbReference>
<proteinExistence type="inferred from homology"/>
<evidence type="ECO:0000259" key="12">
    <source>
        <dbReference type="SMART" id="SM00984"/>
    </source>
</evidence>
<dbReference type="EMBL" id="CAADEW010000145">
    <property type="protein sequence ID" value="VFJ63297.1"/>
    <property type="molecule type" value="Genomic_DNA"/>
</dbReference>
<evidence type="ECO:0000256" key="9">
    <source>
        <dbReference type="PIRSR" id="PIRSR500134-1"/>
    </source>
</evidence>
<dbReference type="GO" id="GO:0006065">
    <property type="term" value="P:UDP-glucuronate biosynthetic process"/>
    <property type="evidence" value="ECO:0007669"/>
    <property type="project" value="UniProtKB-UniPathway"/>
</dbReference>
<feature type="binding site" evidence="10">
    <location>
        <position position="207"/>
    </location>
    <ligand>
        <name>substrate</name>
    </ligand>
</feature>
<dbReference type="InterPro" id="IPR036220">
    <property type="entry name" value="UDP-Glc/GDP-Man_DH_C_sf"/>
</dbReference>
<feature type="binding site" evidence="10">
    <location>
        <begin position="152"/>
        <end position="155"/>
    </location>
    <ligand>
        <name>substrate</name>
    </ligand>
</feature>
<evidence type="ECO:0000256" key="10">
    <source>
        <dbReference type="PIRSR" id="PIRSR500134-2"/>
    </source>
</evidence>
<gene>
    <name evidence="13" type="ORF">BECKFW1821A_GA0114235_11459</name>
</gene>
<evidence type="ECO:0000256" key="4">
    <source>
        <dbReference type="ARBA" id="ARBA00015132"/>
    </source>
</evidence>
<dbReference type="EC" id="1.1.1.22" evidence="3 8"/>
<evidence type="ECO:0000256" key="2">
    <source>
        <dbReference type="ARBA" id="ARBA00006601"/>
    </source>
</evidence>
<dbReference type="GO" id="GO:0051287">
    <property type="term" value="F:NAD binding"/>
    <property type="evidence" value="ECO:0007669"/>
    <property type="project" value="InterPro"/>
</dbReference>
<comment type="pathway">
    <text evidence="1">Nucleotide-sugar biosynthesis; UDP-alpha-D-glucuronate biosynthesis; UDP-alpha-D-glucuronate from UDP-alpha-D-glucose: step 1/1.</text>
</comment>
<feature type="binding site" evidence="11">
    <location>
        <position position="331"/>
    </location>
    <ligand>
        <name>NAD(+)</name>
        <dbReference type="ChEBI" id="CHEBI:57540"/>
    </ligand>
</feature>
<feature type="binding site" evidence="11">
    <location>
        <position position="155"/>
    </location>
    <ligand>
        <name>NAD(+)</name>
        <dbReference type="ChEBI" id="CHEBI:57540"/>
    </ligand>
</feature>
<feature type="binding site" evidence="11">
    <location>
        <position position="122"/>
    </location>
    <ligand>
        <name>NAD(+)</name>
        <dbReference type="ChEBI" id="CHEBI:57540"/>
    </ligand>
</feature>
<name>A0A450T9B7_9GAMM</name>
<accession>A0A450T9B7</accession>
<dbReference type="GO" id="GO:0000271">
    <property type="term" value="P:polysaccharide biosynthetic process"/>
    <property type="evidence" value="ECO:0007669"/>
    <property type="project" value="InterPro"/>
</dbReference>
<dbReference type="Gene3D" id="1.20.5.100">
    <property type="entry name" value="Cytochrome c1, transmembrane anchor, C-terminal"/>
    <property type="match status" value="1"/>
</dbReference>
<organism evidence="13">
    <name type="scientific">Candidatus Kentrum sp. FW</name>
    <dbReference type="NCBI Taxonomy" id="2126338"/>
    <lineage>
        <taxon>Bacteria</taxon>
        <taxon>Pseudomonadati</taxon>
        <taxon>Pseudomonadota</taxon>
        <taxon>Gammaproteobacteria</taxon>
        <taxon>Candidatus Kentrum</taxon>
    </lineage>
</organism>
<evidence type="ECO:0000256" key="8">
    <source>
        <dbReference type="PIRNR" id="PIRNR000124"/>
    </source>
</evidence>
<protein>
    <recommendedName>
        <fullName evidence="4 8">UDP-glucose 6-dehydrogenase</fullName>
        <ecNumber evidence="3 8">1.1.1.22</ecNumber>
    </recommendedName>
</protein>
<dbReference type="SUPFAM" id="SSF51735">
    <property type="entry name" value="NAD(P)-binding Rossmann-fold domains"/>
    <property type="match status" value="1"/>
</dbReference>
<evidence type="ECO:0000256" key="11">
    <source>
        <dbReference type="PIRSR" id="PIRSR500134-3"/>
    </source>
</evidence>
<dbReference type="SMART" id="SM00984">
    <property type="entry name" value="UDPG_MGDP_dh_C"/>
    <property type="match status" value="1"/>
</dbReference>
<sequence>MNITIIGTGYVGLVAGVCFAEFGDHVICVDTDRHKLAGLNRGKAPFYEPNLNDLLSRNIEAERLHFSSDFSASVGVADIVFMAVGTPPRQGDGHADLSYVHEAARMIAPHLAGYTVVVDKSTVPVGTARQVRGIIRDRNSTADFDIASNPEFLREGSAISDFLHPDRVIIGVESTRAEASLRELYRPLHLEEIPIFTTNLETAELIKYASNAFLATKISFINEISALCEAVGANVHAVAQGMGSDNRIGVEFLQAGPGYGGSCFPKDTQALIRTARDHGAPVRIVEATVEANERQKNRMIEKIRAALGGSEAGKRLGVLGLTFKPETDDMREAPALTILPALIEGGAGIRAHDPRGMDKARKLLPKGIYYCQDIREAATGADAIILLTEWDAYRALDPEEIREVMRGSVFIDLRNVYEPAQMEKVGFAYFCVGRPDRNSGIDAWRGCASDL</sequence>